<dbReference type="InterPro" id="IPR000719">
    <property type="entry name" value="Prot_kinase_dom"/>
</dbReference>
<accession>A0AA88AGR7</accession>
<comment type="caution">
    <text evidence="8">The sequence shown here is derived from an EMBL/GenBank/DDBJ whole genome shotgun (WGS) entry which is preliminary data.</text>
</comment>
<evidence type="ECO:0000256" key="6">
    <source>
        <dbReference type="RuleBase" id="RU000304"/>
    </source>
</evidence>
<keyword evidence="4 5" id="KW-0067">ATP-binding</keyword>
<evidence type="ECO:0000256" key="5">
    <source>
        <dbReference type="PROSITE-ProRule" id="PRU10141"/>
    </source>
</evidence>
<dbReference type="PROSITE" id="PS00108">
    <property type="entry name" value="PROTEIN_KINASE_ST"/>
    <property type="match status" value="1"/>
</dbReference>
<dbReference type="AlphaFoldDB" id="A0AA88AGR7"/>
<dbReference type="Proteomes" id="UP001187192">
    <property type="component" value="Unassembled WGS sequence"/>
</dbReference>
<evidence type="ECO:0000256" key="4">
    <source>
        <dbReference type="ARBA" id="ARBA00022840"/>
    </source>
</evidence>
<dbReference type="PROSITE" id="PS50011">
    <property type="entry name" value="PROTEIN_KINASE_DOM"/>
    <property type="match status" value="1"/>
</dbReference>
<evidence type="ECO:0000256" key="3">
    <source>
        <dbReference type="ARBA" id="ARBA00022777"/>
    </source>
</evidence>
<evidence type="ECO:0000259" key="7">
    <source>
        <dbReference type="PROSITE" id="PS50011"/>
    </source>
</evidence>
<sequence>MEWTREAVIGCGSSATVSLATATRSGELFAVKSTELSRSKFLQTEQAILSKLKYSPYLVKYMGFDITREENSQLYYNLFMEYLPRGTLFDEIGRRGGKLEEAMIRRYTWEILQGLEYLHASGVVHCDIKSTNILMGNENAKISDLGCAKFVENVSETGDSHEVVFSGTPMFMSPEVVLGQNQGFESDIWALGCTVIEMATGKNPWPEAHDPISVLYQIGFSGESPELPSSLSQKGKDFLEICLRRDPKERMTAKELSKHPFFEDLKSESEQVKDFFMCSSPRSVCDLSVWDSIEVMGSSDYEVSSSNSAASRIERLIGPDFSAVGRDVLEVSNVSDGSWDEDWITVRSHENEESEKVSENDDANVILGHEISVVYGLEVSFLGVNEVELESTKIKVQGKK</sequence>
<comment type="similarity">
    <text evidence="6">Belongs to the protein kinase superfamily.</text>
</comment>
<feature type="domain" description="Protein kinase" evidence="7">
    <location>
        <begin position="3"/>
        <end position="262"/>
    </location>
</feature>
<dbReference type="Pfam" id="PF00069">
    <property type="entry name" value="Pkinase"/>
    <property type="match status" value="1"/>
</dbReference>
<dbReference type="InterPro" id="IPR008271">
    <property type="entry name" value="Ser/Thr_kinase_AS"/>
</dbReference>
<organism evidence="8 9">
    <name type="scientific">Ficus carica</name>
    <name type="common">Common fig</name>
    <dbReference type="NCBI Taxonomy" id="3494"/>
    <lineage>
        <taxon>Eukaryota</taxon>
        <taxon>Viridiplantae</taxon>
        <taxon>Streptophyta</taxon>
        <taxon>Embryophyta</taxon>
        <taxon>Tracheophyta</taxon>
        <taxon>Spermatophyta</taxon>
        <taxon>Magnoliopsida</taxon>
        <taxon>eudicotyledons</taxon>
        <taxon>Gunneridae</taxon>
        <taxon>Pentapetalae</taxon>
        <taxon>rosids</taxon>
        <taxon>fabids</taxon>
        <taxon>Rosales</taxon>
        <taxon>Moraceae</taxon>
        <taxon>Ficeae</taxon>
        <taxon>Ficus</taxon>
    </lineage>
</organism>
<dbReference type="Gene3D" id="1.10.510.10">
    <property type="entry name" value="Transferase(Phosphotransferase) domain 1"/>
    <property type="match status" value="1"/>
</dbReference>
<keyword evidence="3" id="KW-0418">Kinase</keyword>
<keyword evidence="1" id="KW-0808">Transferase</keyword>
<dbReference type="GO" id="GO:0005524">
    <property type="term" value="F:ATP binding"/>
    <property type="evidence" value="ECO:0007669"/>
    <property type="project" value="UniProtKB-UniRule"/>
</dbReference>
<reference evidence="8" key="1">
    <citation type="submission" date="2023-07" db="EMBL/GenBank/DDBJ databases">
        <title>draft genome sequence of fig (Ficus carica).</title>
        <authorList>
            <person name="Takahashi T."/>
            <person name="Nishimura K."/>
        </authorList>
    </citation>
    <scope>NUCLEOTIDE SEQUENCE</scope>
</reference>
<dbReference type="PROSITE" id="PS00107">
    <property type="entry name" value="PROTEIN_KINASE_ATP"/>
    <property type="match status" value="1"/>
</dbReference>
<dbReference type="SUPFAM" id="SSF56112">
    <property type="entry name" value="Protein kinase-like (PK-like)"/>
    <property type="match status" value="1"/>
</dbReference>
<dbReference type="PANTHER" id="PTHR48011">
    <property type="entry name" value="CCR4-NOT TRANSCRIPTIONAL COMPLEX SUBUNIT CAF120-RELATED"/>
    <property type="match status" value="1"/>
</dbReference>
<dbReference type="EMBL" id="BTGU01000038">
    <property type="protein sequence ID" value="GMN51630.1"/>
    <property type="molecule type" value="Genomic_DNA"/>
</dbReference>
<dbReference type="GO" id="GO:0004674">
    <property type="term" value="F:protein serine/threonine kinase activity"/>
    <property type="evidence" value="ECO:0007669"/>
    <property type="project" value="UniProtKB-KW"/>
</dbReference>
<evidence type="ECO:0000256" key="1">
    <source>
        <dbReference type="ARBA" id="ARBA00022679"/>
    </source>
</evidence>
<keyword evidence="6" id="KW-0723">Serine/threonine-protein kinase</keyword>
<dbReference type="GO" id="GO:0007165">
    <property type="term" value="P:signal transduction"/>
    <property type="evidence" value="ECO:0007669"/>
    <property type="project" value="TreeGrafter"/>
</dbReference>
<dbReference type="PANTHER" id="PTHR48011:SF76">
    <property type="entry name" value="MITOGEN-ACTIVATED PROTEIN KINASE KINASE KINASE 15"/>
    <property type="match status" value="1"/>
</dbReference>
<dbReference type="CDD" id="cd06606">
    <property type="entry name" value="STKc_MAPKKK"/>
    <property type="match status" value="1"/>
</dbReference>
<dbReference type="SMART" id="SM00220">
    <property type="entry name" value="S_TKc"/>
    <property type="match status" value="1"/>
</dbReference>
<name>A0AA88AGR7_FICCA</name>
<dbReference type="Gene3D" id="3.30.200.20">
    <property type="entry name" value="Phosphorylase Kinase, domain 1"/>
    <property type="match status" value="1"/>
</dbReference>
<evidence type="ECO:0000313" key="9">
    <source>
        <dbReference type="Proteomes" id="UP001187192"/>
    </source>
</evidence>
<dbReference type="InterPro" id="IPR011009">
    <property type="entry name" value="Kinase-like_dom_sf"/>
</dbReference>
<evidence type="ECO:0000256" key="2">
    <source>
        <dbReference type="ARBA" id="ARBA00022741"/>
    </source>
</evidence>
<keyword evidence="2 5" id="KW-0547">Nucleotide-binding</keyword>
<protein>
    <recommendedName>
        <fullName evidence="7">Protein kinase domain-containing protein</fullName>
    </recommendedName>
</protein>
<dbReference type="InterPro" id="IPR052751">
    <property type="entry name" value="Plant_MAPKKK"/>
</dbReference>
<dbReference type="InterPro" id="IPR017441">
    <property type="entry name" value="Protein_kinase_ATP_BS"/>
</dbReference>
<keyword evidence="9" id="KW-1185">Reference proteome</keyword>
<feature type="binding site" evidence="5">
    <location>
        <position position="32"/>
    </location>
    <ligand>
        <name>ATP</name>
        <dbReference type="ChEBI" id="CHEBI:30616"/>
    </ligand>
</feature>
<proteinExistence type="inferred from homology"/>
<gene>
    <name evidence="8" type="ORF">TIFTF001_020785</name>
</gene>
<evidence type="ECO:0000313" key="8">
    <source>
        <dbReference type="EMBL" id="GMN51630.1"/>
    </source>
</evidence>